<keyword evidence="2" id="KW-0347">Helicase</keyword>
<gene>
    <name evidence="2" type="ORF">DEM25_000210</name>
</gene>
<accession>A0A3A8AGH9</accession>
<organism evidence="2 3">
    <name type="scientific">Oceaniradius stylonematis</name>
    <dbReference type="NCBI Taxonomy" id="2184161"/>
    <lineage>
        <taxon>Bacteria</taxon>
        <taxon>Pseudomonadati</taxon>
        <taxon>Pseudomonadota</taxon>
        <taxon>Alphaproteobacteria</taxon>
        <taxon>Hyphomicrobiales</taxon>
        <taxon>Ahrensiaceae</taxon>
        <taxon>Oceaniradius</taxon>
    </lineage>
</organism>
<dbReference type="Pfam" id="PF06745">
    <property type="entry name" value="ATPase"/>
    <property type="match status" value="1"/>
</dbReference>
<name>A0A3A8AGH9_9HYPH</name>
<keyword evidence="2" id="KW-0547">Nucleotide-binding</keyword>
<reference evidence="2 3" key="1">
    <citation type="journal article" date="2018" name="Int. J. Syst. Bacteriol.">
        <title>Oceaniradius stylonemae gen. nov., sp. nov., isolated from a red alga, Stylonema cornu-cervi.</title>
        <authorList>
            <person name="Jeong S."/>
        </authorList>
    </citation>
    <scope>NUCLEOTIDE SEQUENCE [LARGE SCALE GENOMIC DNA]</scope>
    <source>
        <strain evidence="2 3">StC1</strain>
    </source>
</reference>
<keyword evidence="3" id="KW-1185">Reference proteome</keyword>
<evidence type="ECO:0000313" key="3">
    <source>
        <dbReference type="Proteomes" id="UP000246132"/>
    </source>
</evidence>
<proteinExistence type="predicted"/>
<dbReference type="InterPro" id="IPR014774">
    <property type="entry name" value="KaiC-like_dom"/>
</dbReference>
<dbReference type="NCBIfam" id="NF004629">
    <property type="entry name" value="PRK05973.1"/>
    <property type="match status" value="1"/>
</dbReference>
<dbReference type="OrthoDB" id="7357206at2"/>
<dbReference type="InterPro" id="IPR027417">
    <property type="entry name" value="P-loop_NTPase"/>
</dbReference>
<keyword evidence="2" id="KW-0378">Hydrolase</keyword>
<evidence type="ECO:0000259" key="1">
    <source>
        <dbReference type="Pfam" id="PF06745"/>
    </source>
</evidence>
<dbReference type="GO" id="GO:0004386">
    <property type="term" value="F:helicase activity"/>
    <property type="evidence" value="ECO:0007669"/>
    <property type="project" value="UniProtKB-KW"/>
</dbReference>
<sequence>MQLSAPIYVLKRKAKLLTRGNGVSLHQALNRVAVAEGFTSWSHLVSSSASGSPARKILSLLESGDLALIGARPGHGKTLLGLELVAKASQFRRKGFFFTLDYHERDIADRFSTIGMDPSSINKSVVIDTSDYVSADYIINRLEAEKEPALVVVDYLQLLDQKRSNPSLDDQIKSLQRYVIGAGAICAVISQIDRSFDLVEKSMPDISDVRLPNPLDMSVFSKSFFLHHGKIRFDQAA</sequence>
<keyword evidence="2" id="KW-0067">ATP-binding</keyword>
<dbReference type="EMBL" id="QFWV02000001">
    <property type="protein sequence ID" value="RKF08468.1"/>
    <property type="molecule type" value="Genomic_DNA"/>
</dbReference>
<protein>
    <submittedName>
        <fullName evidence="2">DNA helicase</fullName>
    </submittedName>
</protein>
<dbReference type="Gene3D" id="3.40.50.300">
    <property type="entry name" value="P-loop containing nucleotide triphosphate hydrolases"/>
    <property type="match status" value="1"/>
</dbReference>
<dbReference type="RefSeq" id="WP_109768730.1">
    <property type="nucleotide sequence ID" value="NZ_CP159474.1"/>
</dbReference>
<evidence type="ECO:0000313" key="2">
    <source>
        <dbReference type="EMBL" id="RKF08468.1"/>
    </source>
</evidence>
<feature type="domain" description="KaiC-like" evidence="1">
    <location>
        <begin position="64"/>
        <end position="135"/>
    </location>
</feature>
<dbReference type="AlphaFoldDB" id="A0A3A8AGH9"/>
<comment type="caution">
    <text evidence="2">The sequence shown here is derived from an EMBL/GenBank/DDBJ whole genome shotgun (WGS) entry which is preliminary data.</text>
</comment>
<dbReference type="SUPFAM" id="SSF52540">
    <property type="entry name" value="P-loop containing nucleoside triphosphate hydrolases"/>
    <property type="match status" value="1"/>
</dbReference>
<dbReference type="Proteomes" id="UP000246132">
    <property type="component" value="Unassembled WGS sequence"/>
</dbReference>